<dbReference type="Proteomes" id="UP001280121">
    <property type="component" value="Unassembled WGS sequence"/>
</dbReference>
<evidence type="ECO:0008006" key="4">
    <source>
        <dbReference type="Google" id="ProtNLM"/>
    </source>
</evidence>
<dbReference type="GO" id="GO:0009451">
    <property type="term" value="P:RNA modification"/>
    <property type="evidence" value="ECO:0007669"/>
    <property type="project" value="InterPro"/>
</dbReference>
<dbReference type="InterPro" id="IPR011990">
    <property type="entry name" value="TPR-like_helical_dom_sf"/>
</dbReference>
<dbReference type="EMBL" id="JANJYI010000001">
    <property type="protein sequence ID" value="KAK2665955.1"/>
    <property type="molecule type" value="Genomic_DNA"/>
</dbReference>
<comment type="caution">
    <text evidence="2">The sequence shown here is derived from an EMBL/GenBank/DDBJ whole genome shotgun (WGS) entry which is preliminary data.</text>
</comment>
<evidence type="ECO:0000313" key="3">
    <source>
        <dbReference type="Proteomes" id="UP001280121"/>
    </source>
</evidence>
<dbReference type="InterPro" id="IPR046960">
    <property type="entry name" value="PPR_At4g14850-like_plant"/>
</dbReference>
<organism evidence="2 3">
    <name type="scientific">Dipteronia dyeriana</name>
    <dbReference type="NCBI Taxonomy" id="168575"/>
    <lineage>
        <taxon>Eukaryota</taxon>
        <taxon>Viridiplantae</taxon>
        <taxon>Streptophyta</taxon>
        <taxon>Embryophyta</taxon>
        <taxon>Tracheophyta</taxon>
        <taxon>Spermatophyta</taxon>
        <taxon>Magnoliopsida</taxon>
        <taxon>eudicotyledons</taxon>
        <taxon>Gunneridae</taxon>
        <taxon>Pentapetalae</taxon>
        <taxon>rosids</taxon>
        <taxon>malvids</taxon>
        <taxon>Sapindales</taxon>
        <taxon>Sapindaceae</taxon>
        <taxon>Hippocastanoideae</taxon>
        <taxon>Acereae</taxon>
        <taxon>Dipteronia</taxon>
    </lineage>
</organism>
<dbReference type="Gene3D" id="1.25.40.10">
    <property type="entry name" value="Tetratricopeptide repeat domain"/>
    <property type="match status" value="1"/>
</dbReference>
<reference evidence="2" key="1">
    <citation type="journal article" date="2023" name="Plant J.">
        <title>Genome sequences and population genomics provide insights into the demographic history, inbreeding, and mutation load of two 'living fossil' tree species of Dipteronia.</title>
        <authorList>
            <person name="Feng Y."/>
            <person name="Comes H.P."/>
            <person name="Chen J."/>
            <person name="Zhu S."/>
            <person name="Lu R."/>
            <person name="Zhang X."/>
            <person name="Li P."/>
            <person name="Qiu J."/>
            <person name="Olsen K.M."/>
            <person name="Qiu Y."/>
        </authorList>
    </citation>
    <scope>NUCLEOTIDE SEQUENCE</scope>
    <source>
        <strain evidence="2">KIB01</strain>
    </source>
</reference>
<dbReference type="FunFam" id="1.25.40.10:FF:000280">
    <property type="entry name" value="Pentatricopeptide repeat-containing protein"/>
    <property type="match status" value="1"/>
</dbReference>
<evidence type="ECO:0000256" key="1">
    <source>
        <dbReference type="ARBA" id="ARBA00022737"/>
    </source>
</evidence>
<dbReference type="InterPro" id="IPR046848">
    <property type="entry name" value="E_motif"/>
</dbReference>
<dbReference type="AlphaFoldDB" id="A0AAD9XUW8"/>
<name>A0AAD9XUW8_9ROSI</name>
<proteinExistence type="predicted"/>
<dbReference type="PANTHER" id="PTHR47926">
    <property type="entry name" value="PENTATRICOPEPTIDE REPEAT-CONTAINING PROTEIN"/>
    <property type="match status" value="1"/>
</dbReference>
<evidence type="ECO:0000313" key="2">
    <source>
        <dbReference type="EMBL" id="KAK2665955.1"/>
    </source>
</evidence>
<sequence>MLRDFGVTPKSEHYACMVDMLGRAGKLREAQRFIDSIPIKPDAGVWGALLGACRIHSDVELGEIAAKSLFDLDAANPGRYVILSNIYASSGKRAEEDRIRALMKLKGVRKVAGHTIIEIKNKVYTFVAGDRWQLRQI</sequence>
<protein>
    <recommendedName>
        <fullName evidence="4">Pentatricopeptide repeat-containing protein</fullName>
    </recommendedName>
</protein>
<accession>A0AAD9XUW8</accession>
<keyword evidence="3" id="KW-1185">Reference proteome</keyword>
<keyword evidence="1" id="KW-0677">Repeat</keyword>
<dbReference type="Pfam" id="PF20431">
    <property type="entry name" value="E_motif"/>
    <property type="match status" value="1"/>
</dbReference>
<gene>
    <name evidence="2" type="ORF">Ddye_004529</name>
</gene>
<dbReference type="GO" id="GO:0003723">
    <property type="term" value="F:RNA binding"/>
    <property type="evidence" value="ECO:0007669"/>
    <property type="project" value="InterPro"/>
</dbReference>
<dbReference type="PANTHER" id="PTHR47926:SF433">
    <property type="entry name" value="PENTATRICOPEPTIDE REPEAT-CONTAINING PROTEIN"/>
    <property type="match status" value="1"/>
</dbReference>